<dbReference type="Gene3D" id="2.40.10.120">
    <property type="match status" value="1"/>
</dbReference>
<keyword evidence="1" id="KW-0645">Protease</keyword>
<keyword evidence="2" id="KW-0378">Hydrolase</keyword>
<dbReference type="HOGENOM" id="CLU_020120_2_2_5"/>
<dbReference type="InterPro" id="IPR009003">
    <property type="entry name" value="Peptidase_S1_PA"/>
</dbReference>
<organism evidence="4">
    <name type="scientific">Caulobacter sp. (strain K31)</name>
    <dbReference type="NCBI Taxonomy" id="366602"/>
    <lineage>
        <taxon>Bacteria</taxon>
        <taxon>Pseudomonadati</taxon>
        <taxon>Pseudomonadota</taxon>
        <taxon>Alphaproteobacteria</taxon>
        <taxon>Caulobacterales</taxon>
        <taxon>Caulobacteraceae</taxon>
        <taxon>Caulobacter</taxon>
    </lineage>
</organism>
<dbReference type="InterPro" id="IPR036034">
    <property type="entry name" value="PDZ_sf"/>
</dbReference>
<dbReference type="eggNOG" id="COG0265">
    <property type="taxonomic scope" value="Bacteria"/>
</dbReference>
<feature type="domain" description="PDZ" evidence="3">
    <location>
        <begin position="266"/>
        <end position="325"/>
    </location>
</feature>
<dbReference type="InterPro" id="IPR001940">
    <property type="entry name" value="Peptidase_S1C"/>
</dbReference>
<dbReference type="Gene3D" id="2.30.42.10">
    <property type="match status" value="1"/>
</dbReference>
<dbReference type="Pfam" id="PF17820">
    <property type="entry name" value="PDZ_6"/>
    <property type="match status" value="1"/>
</dbReference>
<dbReference type="InterPro" id="IPR041489">
    <property type="entry name" value="PDZ_6"/>
</dbReference>
<dbReference type="PRINTS" id="PR00834">
    <property type="entry name" value="PROTEASES2C"/>
</dbReference>
<evidence type="ECO:0000259" key="3">
    <source>
        <dbReference type="PROSITE" id="PS50106"/>
    </source>
</evidence>
<dbReference type="EMBL" id="CP000927">
    <property type="protein sequence ID" value="ABZ73179.1"/>
    <property type="molecule type" value="Genomic_DNA"/>
</dbReference>
<dbReference type="SUPFAM" id="SSF50156">
    <property type="entry name" value="PDZ domain-like"/>
    <property type="match status" value="1"/>
</dbReference>
<dbReference type="KEGG" id="cak:Caul_4054"/>
<reference evidence="4" key="1">
    <citation type="submission" date="2008-01" db="EMBL/GenBank/DDBJ databases">
        <title>Complete sequence of chromosome of Caulobacter sp. K31.</title>
        <authorList>
            <consortium name="US DOE Joint Genome Institute"/>
            <person name="Copeland A."/>
            <person name="Lucas S."/>
            <person name="Lapidus A."/>
            <person name="Barry K."/>
            <person name="Glavina del Rio T."/>
            <person name="Dalin E."/>
            <person name="Tice H."/>
            <person name="Pitluck S."/>
            <person name="Bruce D."/>
            <person name="Goodwin L."/>
            <person name="Thompson L.S."/>
            <person name="Brettin T."/>
            <person name="Detter J.C."/>
            <person name="Han C."/>
            <person name="Schmutz J."/>
            <person name="Larimer F."/>
            <person name="Land M."/>
            <person name="Hauser L."/>
            <person name="Kyrpides N."/>
            <person name="Kim E."/>
            <person name="Stephens C."/>
            <person name="Richardson P."/>
        </authorList>
    </citation>
    <scope>NUCLEOTIDE SEQUENCE [LARGE SCALE GENOMIC DNA]</scope>
    <source>
        <strain evidence="4">K31</strain>
    </source>
</reference>
<accession>B0SWX1</accession>
<dbReference type="Pfam" id="PF13365">
    <property type="entry name" value="Trypsin_2"/>
    <property type="match status" value="1"/>
</dbReference>
<dbReference type="OrthoDB" id="9758917at2"/>
<dbReference type="GO" id="GO:0004252">
    <property type="term" value="F:serine-type endopeptidase activity"/>
    <property type="evidence" value="ECO:0007669"/>
    <property type="project" value="InterPro"/>
</dbReference>
<dbReference type="SMART" id="SM00228">
    <property type="entry name" value="PDZ"/>
    <property type="match status" value="1"/>
</dbReference>
<dbReference type="PANTHER" id="PTHR43343">
    <property type="entry name" value="PEPTIDASE S12"/>
    <property type="match status" value="1"/>
</dbReference>
<proteinExistence type="predicted"/>
<name>B0SWX1_CAUSK</name>
<evidence type="ECO:0000313" key="4">
    <source>
        <dbReference type="EMBL" id="ABZ73179.1"/>
    </source>
</evidence>
<evidence type="ECO:0000256" key="1">
    <source>
        <dbReference type="ARBA" id="ARBA00022670"/>
    </source>
</evidence>
<evidence type="ECO:0000256" key="2">
    <source>
        <dbReference type="ARBA" id="ARBA00022801"/>
    </source>
</evidence>
<dbReference type="PROSITE" id="PS50106">
    <property type="entry name" value="PDZ"/>
    <property type="match status" value="1"/>
</dbReference>
<protein>
    <submittedName>
        <fullName evidence="4">Peptidase S1 and S6 chymotrypsin/Hap</fullName>
    </submittedName>
</protein>
<sequence>MLKARKYELFAKARAPRASRRREILAYPDVETEGATFVFDPGEIPQAGGPPASDDALLDAYSNAVVRAVEAVGPCVVRIHPMTEDPRIQGVGSGFAIAAGGLILTNSHVVQGAARFVVITAEGRSLTARCVGDDPDTDLALLRLDHRLDLPVARLGNSKALRRGQLVIAIGAPLGFEATVTTGVVSALGRSLRGERGRLIEDLIQTDAALNPGNSGGPLVASSGEVVGIATAVIAGYQGLCFAVASNTATFVIAELIAHGHVRRGSIGLVAQQAPIPPGLARATGVTQGYAVFVAQVDPGGPAARAGVREGDLLISAGGVPLTGLDDLLRALDHHSIDKPCVFLLIREGKLMTVSITPRARKRG</sequence>
<dbReference type="PANTHER" id="PTHR43343:SF3">
    <property type="entry name" value="PROTEASE DO-LIKE 8, CHLOROPLASTIC"/>
    <property type="match status" value="1"/>
</dbReference>
<dbReference type="SUPFAM" id="SSF50494">
    <property type="entry name" value="Trypsin-like serine proteases"/>
    <property type="match status" value="1"/>
</dbReference>
<dbReference type="GO" id="GO:0006508">
    <property type="term" value="P:proteolysis"/>
    <property type="evidence" value="ECO:0007669"/>
    <property type="project" value="UniProtKB-KW"/>
</dbReference>
<dbReference type="STRING" id="366602.Caul_4054"/>
<dbReference type="InterPro" id="IPR001478">
    <property type="entry name" value="PDZ"/>
</dbReference>
<dbReference type="InterPro" id="IPR051201">
    <property type="entry name" value="Chloro_Bact_Ser_Proteases"/>
</dbReference>
<dbReference type="AlphaFoldDB" id="B0SWX1"/>
<gene>
    <name evidence="4" type="ordered locus">Caul_4054</name>
</gene>